<dbReference type="Proteomes" id="UP000614239">
    <property type="component" value="Unassembled WGS sequence"/>
</dbReference>
<dbReference type="EMBL" id="BMNJ01000001">
    <property type="protein sequence ID" value="GGO94790.1"/>
    <property type="molecule type" value="Genomic_DNA"/>
</dbReference>
<sequence length="63" mass="7081">MRALECHARLRGPEVFERTTGERLQMQGKKVEKTAQDERLVIGIHLEWGDGGSGRAAAQRYGE</sequence>
<reference evidence="1" key="2">
    <citation type="submission" date="2020-09" db="EMBL/GenBank/DDBJ databases">
        <authorList>
            <person name="Sun Q."/>
            <person name="Zhou Y."/>
        </authorList>
    </citation>
    <scope>NUCLEOTIDE SEQUENCE</scope>
    <source>
        <strain evidence="1">CGMCC 4.7372</strain>
    </source>
</reference>
<accession>A0A8H9LF37</accession>
<dbReference type="AlphaFoldDB" id="A0A8H9LF37"/>
<keyword evidence="2" id="KW-1185">Reference proteome</keyword>
<name>A0A8H9LF37_9ACTO</name>
<organism evidence="1 2">
    <name type="scientific">Actinomyces gaoshouyii</name>
    <dbReference type="NCBI Taxonomy" id="1960083"/>
    <lineage>
        <taxon>Bacteria</taxon>
        <taxon>Bacillati</taxon>
        <taxon>Actinomycetota</taxon>
        <taxon>Actinomycetes</taxon>
        <taxon>Actinomycetales</taxon>
        <taxon>Actinomycetaceae</taxon>
        <taxon>Actinomyces</taxon>
    </lineage>
</organism>
<protein>
    <submittedName>
        <fullName evidence="1">Uncharacterized protein</fullName>
    </submittedName>
</protein>
<comment type="caution">
    <text evidence="1">The sequence shown here is derived from an EMBL/GenBank/DDBJ whole genome shotgun (WGS) entry which is preliminary data.</text>
</comment>
<evidence type="ECO:0000313" key="1">
    <source>
        <dbReference type="EMBL" id="GGO94790.1"/>
    </source>
</evidence>
<gene>
    <name evidence="1" type="ORF">GCM10011612_01070</name>
</gene>
<reference evidence="1" key="1">
    <citation type="journal article" date="2014" name="Int. J. Syst. Evol. Microbiol.">
        <title>Complete genome sequence of Corynebacterium casei LMG S-19264T (=DSM 44701T), isolated from a smear-ripened cheese.</title>
        <authorList>
            <consortium name="US DOE Joint Genome Institute (JGI-PGF)"/>
            <person name="Walter F."/>
            <person name="Albersmeier A."/>
            <person name="Kalinowski J."/>
            <person name="Ruckert C."/>
        </authorList>
    </citation>
    <scope>NUCLEOTIDE SEQUENCE</scope>
    <source>
        <strain evidence="1">CGMCC 4.7372</strain>
    </source>
</reference>
<evidence type="ECO:0000313" key="2">
    <source>
        <dbReference type="Proteomes" id="UP000614239"/>
    </source>
</evidence>
<proteinExistence type="predicted"/>